<dbReference type="PROSITE" id="PS50109">
    <property type="entry name" value="HIS_KIN"/>
    <property type="match status" value="1"/>
</dbReference>
<dbReference type="Gene3D" id="3.30.450.280">
    <property type="entry name" value="GAF domain"/>
    <property type="match status" value="1"/>
</dbReference>
<proteinExistence type="predicted"/>
<keyword evidence="3" id="KW-0597">Phosphoprotein</keyword>
<dbReference type="Gene3D" id="3.30.450.20">
    <property type="entry name" value="PAS domain"/>
    <property type="match status" value="1"/>
</dbReference>
<comment type="catalytic activity">
    <reaction evidence="1">
        <text>ATP + protein L-histidine = ADP + protein N-phospho-L-histidine.</text>
        <dbReference type="EC" id="2.7.13.3"/>
    </reaction>
</comment>
<dbReference type="Pfam" id="PF12282">
    <property type="entry name" value="GAF_PdtaS"/>
    <property type="match status" value="1"/>
</dbReference>
<protein>
    <recommendedName>
        <fullName evidence="2">histidine kinase</fullName>
        <ecNumber evidence="2">2.7.13.3</ecNumber>
    </recommendedName>
</protein>
<dbReference type="EC" id="2.7.13.3" evidence="2"/>
<organism evidence="10 11">
    <name type="scientific">Candidatus Clostridium eludens</name>
    <dbReference type="NCBI Taxonomy" id="3381663"/>
    <lineage>
        <taxon>Bacteria</taxon>
        <taxon>Bacillati</taxon>
        <taxon>Bacillota</taxon>
        <taxon>Clostridia</taxon>
        <taxon>Eubacteriales</taxon>
        <taxon>Clostridiaceae</taxon>
        <taxon>Clostridium</taxon>
    </lineage>
</organism>
<evidence type="ECO:0000256" key="1">
    <source>
        <dbReference type="ARBA" id="ARBA00000085"/>
    </source>
</evidence>
<evidence type="ECO:0000256" key="3">
    <source>
        <dbReference type="ARBA" id="ARBA00022553"/>
    </source>
</evidence>
<evidence type="ECO:0000256" key="2">
    <source>
        <dbReference type="ARBA" id="ARBA00012438"/>
    </source>
</evidence>
<dbReference type="Proteomes" id="UP001623660">
    <property type="component" value="Unassembled WGS sequence"/>
</dbReference>
<comment type="caution">
    <text evidence="10">The sequence shown here is derived from an EMBL/GenBank/DDBJ whole genome shotgun (WGS) entry which is preliminary data.</text>
</comment>
<accession>A0ABW8SQY4</accession>
<dbReference type="InterPro" id="IPR011495">
    <property type="entry name" value="Sig_transdc_His_kin_sub2_dim/P"/>
</dbReference>
<name>A0ABW8SQY4_9CLOT</name>
<keyword evidence="6 10" id="KW-0418">Kinase</keyword>
<keyword evidence="5" id="KW-0547">Nucleotide-binding</keyword>
<dbReference type="InterPro" id="IPR022066">
    <property type="entry name" value="PdtaS_GAF"/>
</dbReference>
<dbReference type="PANTHER" id="PTHR41523:SF8">
    <property type="entry name" value="ETHYLENE RESPONSE SENSOR PROTEIN"/>
    <property type="match status" value="1"/>
</dbReference>
<evidence type="ECO:0000313" key="10">
    <source>
        <dbReference type="EMBL" id="MFL0197589.1"/>
    </source>
</evidence>
<dbReference type="InterPro" id="IPR038424">
    <property type="entry name" value="H_kinase_PdtaS_GAF_sf"/>
</dbReference>
<evidence type="ECO:0000256" key="4">
    <source>
        <dbReference type="ARBA" id="ARBA00022679"/>
    </source>
</evidence>
<dbReference type="GO" id="GO:0016301">
    <property type="term" value="F:kinase activity"/>
    <property type="evidence" value="ECO:0007669"/>
    <property type="project" value="UniProtKB-KW"/>
</dbReference>
<evidence type="ECO:0000256" key="8">
    <source>
        <dbReference type="ARBA" id="ARBA00023012"/>
    </source>
</evidence>
<reference evidence="10 11" key="1">
    <citation type="submission" date="2024-11" db="EMBL/GenBank/DDBJ databases">
        <authorList>
            <person name="Heng Y.C."/>
            <person name="Lim A.C.H."/>
            <person name="Lee J.K.Y."/>
            <person name="Kittelmann S."/>
        </authorList>
    </citation>
    <scope>NUCLEOTIDE SEQUENCE [LARGE SCALE GENOMIC DNA]</scope>
    <source>
        <strain evidence="10 11">WILCCON 0269</strain>
    </source>
</reference>
<dbReference type="InterPro" id="IPR036890">
    <property type="entry name" value="HATPase_C_sf"/>
</dbReference>
<dbReference type="SUPFAM" id="SSF55874">
    <property type="entry name" value="ATPase domain of HSP90 chaperone/DNA topoisomerase II/histidine kinase"/>
    <property type="match status" value="1"/>
</dbReference>
<sequence>MLRKLCRTYTNLSQEDIKILENMEKYLQSVSNLVKADIFIDCLTRESGTAIVVSEAKPSNSISLYRGTVVGELALMENEPAALRTLQIGMGTSDLKAITQENKVVKQNTVPIKNSEDKVIGVLIMEKDITEDLSKNRNMEILSETTEQLSQTLMNLKSPELSDTVDFNLINDAIIIFNQCGISIYANHIAEDIYIKLGYKDKIVGMKFDNLVLSKTSFSKILKENNSILSEVSIGTFSLQIKYAVLKKNNSILCGVVMLIKDITDIKEKEKQLILKAVAIREIHHRVKNNLQTIASILRLQSRRINNEEAKKAFKESIGRILSIAATHEVLAQNGIDDVDIKNILSKIKDNAIRNFIQCNKQIDIKFIGDSFYVDSDKATSIAIVLNELLQNSLQHAFVDKEEGFIGIIIKKGIMYSNISVIDSGKGFDINLVKNESLGLDIVKSIVKDKLNGDINIESSKSGTKAVFCFKN</sequence>
<evidence type="ECO:0000256" key="5">
    <source>
        <dbReference type="ARBA" id="ARBA00022741"/>
    </source>
</evidence>
<dbReference type="InterPro" id="IPR005467">
    <property type="entry name" value="His_kinase_dom"/>
</dbReference>
<dbReference type="RefSeq" id="WP_406793694.1">
    <property type="nucleotide sequence ID" value="NZ_JBJHZX010000033.1"/>
</dbReference>
<dbReference type="Pfam" id="PF02518">
    <property type="entry name" value="HATPase_c"/>
    <property type="match status" value="1"/>
</dbReference>
<dbReference type="Pfam" id="PF07568">
    <property type="entry name" value="HisKA_2"/>
    <property type="match status" value="1"/>
</dbReference>
<evidence type="ECO:0000259" key="9">
    <source>
        <dbReference type="PROSITE" id="PS50109"/>
    </source>
</evidence>
<dbReference type="InterPro" id="IPR003594">
    <property type="entry name" value="HATPase_dom"/>
</dbReference>
<dbReference type="EMBL" id="JBJHZX010000033">
    <property type="protein sequence ID" value="MFL0197589.1"/>
    <property type="molecule type" value="Genomic_DNA"/>
</dbReference>
<dbReference type="PANTHER" id="PTHR41523">
    <property type="entry name" value="TWO-COMPONENT SYSTEM SENSOR PROTEIN"/>
    <property type="match status" value="1"/>
</dbReference>
<keyword evidence="8" id="KW-0902">Two-component regulatory system</keyword>
<keyword evidence="4" id="KW-0808">Transferase</keyword>
<feature type="domain" description="Histidine kinase" evidence="9">
    <location>
        <begin position="282"/>
        <end position="472"/>
    </location>
</feature>
<keyword evidence="7" id="KW-0067">ATP-binding</keyword>
<evidence type="ECO:0000256" key="7">
    <source>
        <dbReference type="ARBA" id="ARBA00022840"/>
    </source>
</evidence>
<gene>
    <name evidence="10" type="ORF">ACJDU8_18760</name>
</gene>
<evidence type="ECO:0000256" key="6">
    <source>
        <dbReference type="ARBA" id="ARBA00022777"/>
    </source>
</evidence>
<evidence type="ECO:0000313" key="11">
    <source>
        <dbReference type="Proteomes" id="UP001623660"/>
    </source>
</evidence>
<keyword evidence="11" id="KW-1185">Reference proteome</keyword>
<dbReference type="Gene3D" id="3.30.565.10">
    <property type="entry name" value="Histidine kinase-like ATPase, C-terminal domain"/>
    <property type="match status" value="1"/>
</dbReference>